<reference evidence="3 4" key="2">
    <citation type="submission" date="2024-07" db="EMBL/GenBank/DDBJ databases">
        <authorList>
            <person name="Akdeniz Z."/>
        </authorList>
    </citation>
    <scope>NUCLEOTIDE SEQUENCE [LARGE SCALE GENOMIC DNA]</scope>
</reference>
<organism evidence="2">
    <name type="scientific">Hexamita inflata</name>
    <dbReference type="NCBI Taxonomy" id="28002"/>
    <lineage>
        <taxon>Eukaryota</taxon>
        <taxon>Metamonada</taxon>
        <taxon>Diplomonadida</taxon>
        <taxon>Hexamitidae</taxon>
        <taxon>Hexamitinae</taxon>
        <taxon>Hexamita</taxon>
    </lineage>
</organism>
<dbReference type="EMBL" id="CATOUU010000279">
    <property type="protein sequence ID" value="CAI9923463.1"/>
    <property type="molecule type" value="Genomic_DNA"/>
</dbReference>
<reference evidence="2" key="1">
    <citation type="submission" date="2023-06" db="EMBL/GenBank/DDBJ databases">
        <authorList>
            <person name="Kurt Z."/>
        </authorList>
    </citation>
    <scope>NUCLEOTIDE SEQUENCE</scope>
</reference>
<name>A0AA86NQG1_9EUKA</name>
<evidence type="ECO:0000313" key="4">
    <source>
        <dbReference type="Proteomes" id="UP001642409"/>
    </source>
</evidence>
<evidence type="ECO:0000313" key="3">
    <source>
        <dbReference type="EMBL" id="CAL5980843.1"/>
    </source>
</evidence>
<dbReference type="SUPFAM" id="SSF143990">
    <property type="entry name" value="YbiA-like"/>
    <property type="match status" value="1"/>
</dbReference>
<dbReference type="InterPro" id="IPR037238">
    <property type="entry name" value="YbiA-like_sf"/>
</dbReference>
<sequence>MSIDSFRGEHAFLSNFFECQLTYNNFNYLNVEAAFQAQKCPGSESRFTNLLPSPAKKLGRKVDLRPDWEKVKVQIMREILKIKFQNEELKEKLKATKEAELIEGNTWGDTFWGVSRGNGKNMLGKLLMEIRKEL</sequence>
<feature type="domain" description="NADAR" evidence="1">
    <location>
        <begin position="9"/>
        <end position="134"/>
    </location>
</feature>
<dbReference type="Proteomes" id="UP001642409">
    <property type="component" value="Unassembled WGS sequence"/>
</dbReference>
<proteinExistence type="predicted"/>
<gene>
    <name evidence="2" type="ORF">HINF_LOCUS11108</name>
    <name evidence="3" type="ORF">HINF_LOCUS6375</name>
</gene>
<dbReference type="EMBL" id="CAXDID020000012">
    <property type="protein sequence ID" value="CAL5980843.1"/>
    <property type="molecule type" value="Genomic_DNA"/>
</dbReference>
<comment type="caution">
    <text evidence="2">The sequence shown here is derived from an EMBL/GenBank/DDBJ whole genome shotgun (WGS) entry which is preliminary data.</text>
</comment>
<protein>
    <submittedName>
        <fullName evidence="2">NADAR family protein</fullName>
    </submittedName>
    <submittedName>
        <fullName evidence="3">NADAR_family protein</fullName>
    </submittedName>
</protein>
<dbReference type="Gene3D" id="1.10.357.40">
    <property type="entry name" value="YbiA-like"/>
    <property type="match status" value="1"/>
</dbReference>
<evidence type="ECO:0000259" key="1">
    <source>
        <dbReference type="Pfam" id="PF08719"/>
    </source>
</evidence>
<keyword evidence="4" id="KW-1185">Reference proteome</keyword>
<evidence type="ECO:0000313" key="2">
    <source>
        <dbReference type="EMBL" id="CAI9923463.1"/>
    </source>
</evidence>
<dbReference type="InterPro" id="IPR012816">
    <property type="entry name" value="NADAR"/>
</dbReference>
<dbReference type="Pfam" id="PF08719">
    <property type="entry name" value="NADAR"/>
    <property type="match status" value="1"/>
</dbReference>
<dbReference type="CDD" id="cd15457">
    <property type="entry name" value="NADAR"/>
    <property type="match status" value="1"/>
</dbReference>
<accession>A0AA86NQG1</accession>
<dbReference type="AlphaFoldDB" id="A0AA86NQG1"/>